<evidence type="ECO:0000313" key="5">
    <source>
        <dbReference type="EMBL" id="SNT08554.1"/>
    </source>
</evidence>
<organism evidence="5 6">
    <name type="scientific">Granulicella rosea</name>
    <dbReference type="NCBI Taxonomy" id="474952"/>
    <lineage>
        <taxon>Bacteria</taxon>
        <taxon>Pseudomonadati</taxon>
        <taxon>Acidobacteriota</taxon>
        <taxon>Terriglobia</taxon>
        <taxon>Terriglobales</taxon>
        <taxon>Acidobacteriaceae</taxon>
        <taxon>Granulicella</taxon>
    </lineage>
</organism>
<dbReference type="InterPro" id="IPR022300">
    <property type="entry name" value="PPK2-rel_1"/>
</dbReference>
<dbReference type="SUPFAM" id="SSF52540">
    <property type="entry name" value="P-loop containing nucleoside triphosphate hydrolases"/>
    <property type="match status" value="1"/>
</dbReference>
<dbReference type="PIRSF" id="PIRSF028756">
    <property type="entry name" value="PPK2_prd"/>
    <property type="match status" value="1"/>
</dbReference>
<keyword evidence="2 5" id="KW-0808">Transferase</keyword>
<proteinExistence type="inferred from homology"/>
<feature type="domain" description="Polyphosphate kinase-2-related" evidence="4">
    <location>
        <begin position="46"/>
        <end position="259"/>
    </location>
</feature>
<comment type="similarity">
    <text evidence="1">Belongs to the polyphosphate kinase 2 (PPK2) family. Class I subfamily.</text>
</comment>
<gene>
    <name evidence="5" type="ORF">SAMN05421770_10496</name>
</gene>
<dbReference type="GO" id="GO:0008976">
    <property type="term" value="F:polyphosphate kinase activity"/>
    <property type="evidence" value="ECO:0007669"/>
    <property type="project" value="InterPro"/>
</dbReference>
<dbReference type="InterPro" id="IPR022488">
    <property type="entry name" value="PPK2-related"/>
</dbReference>
<dbReference type="NCBIfam" id="TIGR03709">
    <property type="entry name" value="PPK2_rel_1"/>
    <property type="match status" value="1"/>
</dbReference>
<dbReference type="InterPro" id="IPR027417">
    <property type="entry name" value="P-loop_NTPase"/>
</dbReference>
<dbReference type="PANTHER" id="PTHR34383:SF3">
    <property type="entry name" value="POLYPHOSPHATE:AMP PHOSPHOTRANSFERASE"/>
    <property type="match status" value="1"/>
</dbReference>
<reference evidence="5 6" key="1">
    <citation type="submission" date="2017-06" db="EMBL/GenBank/DDBJ databases">
        <authorList>
            <person name="Kim H.J."/>
            <person name="Triplett B.A."/>
        </authorList>
    </citation>
    <scope>NUCLEOTIDE SEQUENCE [LARGE SCALE GENOMIC DNA]</scope>
    <source>
        <strain evidence="5 6">DSM 18704</strain>
    </source>
</reference>
<evidence type="ECO:0000256" key="3">
    <source>
        <dbReference type="ARBA" id="ARBA00022777"/>
    </source>
</evidence>
<dbReference type="Proteomes" id="UP000198356">
    <property type="component" value="Unassembled WGS sequence"/>
</dbReference>
<protein>
    <submittedName>
        <fullName evidence="5">Polyphosphate:nucleotide phosphotransferase, PPK2 family</fullName>
    </submittedName>
</protein>
<evidence type="ECO:0000259" key="4">
    <source>
        <dbReference type="Pfam" id="PF03976"/>
    </source>
</evidence>
<dbReference type="AlphaFoldDB" id="A0A239JUJ7"/>
<dbReference type="Gene3D" id="3.40.50.300">
    <property type="entry name" value="P-loop containing nucleotide triphosphate hydrolases"/>
    <property type="match status" value="1"/>
</dbReference>
<dbReference type="InterPro" id="IPR016898">
    <property type="entry name" value="Polyphosphate_phosphotransfera"/>
</dbReference>
<name>A0A239JUJ7_9BACT</name>
<accession>A0A239JUJ7</accession>
<evidence type="ECO:0000313" key="6">
    <source>
        <dbReference type="Proteomes" id="UP000198356"/>
    </source>
</evidence>
<keyword evidence="3" id="KW-0418">Kinase</keyword>
<dbReference type="RefSeq" id="WP_089408765.1">
    <property type="nucleotide sequence ID" value="NZ_FZOU01000004.1"/>
</dbReference>
<evidence type="ECO:0000256" key="1">
    <source>
        <dbReference type="ARBA" id="ARBA00009924"/>
    </source>
</evidence>
<dbReference type="PANTHER" id="PTHR34383">
    <property type="entry name" value="POLYPHOSPHATE:AMP PHOSPHOTRANSFERASE-RELATED"/>
    <property type="match status" value="1"/>
</dbReference>
<dbReference type="EMBL" id="FZOU01000004">
    <property type="protein sequence ID" value="SNT08554.1"/>
    <property type="molecule type" value="Genomic_DNA"/>
</dbReference>
<keyword evidence="6" id="KW-1185">Reference proteome</keyword>
<dbReference type="Pfam" id="PF03976">
    <property type="entry name" value="PPK2"/>
    <property type="match status" value="1"/>
</dbReference>
<dbReference type="GO" id="GO:0006797">
    <property type="term" value="P:polyphosphate metabolic process"/>
    <property type="evidence" value="ECO:0007669"/>
    <property type="project" value="InterPro"/>
</dbReference>
<evidence type="ECO:0000256" key="2">
    <source>
        <dbReference type="ARBA" id="ARBA00022679"/>
    </source>
</evidence>
<dbReference type="OrthoDB" id="9775224at2"/>
<sequence>MKWKSPYLVEPHEKLRLAHRETSGLSNSPFVSKSGVHTPETAAPVLVKHRDRLAKLQEVLYASQTHSVLIVLQGMDTAGKDGTISHIFSGINPQGCDVASFKVPTPLEARHDFLWRVHEKTPPRGQIVIFNRSHYEDVLSPRVHKLIDGKTVKTRLDQINAFEESLHDNGTLILKFFLHISHDEQTRRLQARIDDPEKHWKLSDADFKERQFWPQYQDAYEEAISRTSRKHAPWFVIPANHKWYRNLAISEILVEGMKSLKLEYPKPTMDASKIKL</sequence>